<evidence type="ECO:0000313" key="1">
    <source>
        <dbReference type="EMBL" id="DAD73156.1"/>
    </source>
</evidence>
<organism evidence="1">
    <name type="scientific">Siphoviridae sp. ctRRO23</name>
    <dbReference type="NCBI Taxonomy" id="2826334"/>
    <lineage>
        <taxon>Viruses</taxon>
        <taxon>Duplodnaviria</taxon>
        <taxon>Heunggongvirae</taxon>
        <taxon>Uroviricota</taxon>
        <taxon>Caudoviricetes</taxon>
    </lineage>
</organism>
<sequence length="29" mass="3603">MYTSIRRVFSCSYFLKRPRDKHLINRTTL</sequence>
<proteinExistence type="predicted"/>
<reference evidence="1" key="1">
    <citation type="journal article" date="2021" name="Proc. Natl. Acad. Sci. U.S.A.">
        <title>A Catalog of Tens of Thousands of Viruses from Human Metagenomes Reveals Hidden Associations with Chronic Diseases.</title>
        <authorList>
            <person name="Tisza M.J."/>
            <person name="Buck C.B."/>
        </authorList>
    </citation>
    <scope>NUCLEOTIDE SEQUENCE</scope>
    <source>
        <strain evidence="1">CtRRO23</strain>
    </source>
</reference>
<accession>A0A8S5LT32</accession>
<name>A0A8S5LT32_9CAUD</name>
<dbReference type="EMBL" id="BK014730">
    <property type="protein sequence ID" value="DAD73156.1"/>
    <property type="molecule type" value="Genomic_DNA"/>
</dbReference>
<protein>
    <submittedName>
        <fullName evidence="1">Uncharacterized protein</fullName>
    </submittedName>
</protein>